<evidence type="ECO:0000313" key="2">
    <source>
        <dbReference type="EMBL" id="AEM70197.1"/>
    </source>
</evidence>
<dbReference type="Proteomes" id="UP000008908">
    <property type="component" value="Chromosome"/>
</dbReference>
<accession>G2PN73</accession>
<dbReference type="HOGENOM" id="CLU_085659_0_1_10"/>
<evidence type="ECO:0008006" key="4">
    <source>
        <dbReference type="Google" id="ProtNLM"/>
    </source>
</evidence>
<dbReference type="InterPro" id="IPR005901">
    <property type="entry name" value="GLPGLI"/>
</dbReference>
<keyword evidence="1" id="KW-0732">Signal</keyword>
<dbReference type="AlphaFoldDB" id="G2PN73"/>
<organism evidence="2 3">
    <name type="scientific">Allomuricauda ruestringensis (strain DSM 13258 / CIP 107369 / LMG 19739 / B1)</name>
    <name type="common">Muricauda ruestringensis</name>
    <dbReference type="NCBI Taxonomy" id="886377"/>
    <lineage>
        <taxon>Bacteria</taxon>
        <taxon>Pseudomonadati</taxon>
        <taxon>Bacteroidota</taxon>
        <taxon>Flavobacteriia</taxon>
        <taxon>Flavobacteriales</taxon>
        <taxon>Flavobacteriaceae</taxon>
        <taxon>Flagellimonas</taxon>
    </lineage>
</organism>
<dbReference type="Pfam" id="PF09697">
    <property type="entry name" value="Porph_ging"/>
    <property type="match status" value="1"/>
</dbReference>
<name>G2PN73_ALLRU</name>
<dbReference type="KEGG" id="mrs:Murru_1153"/>
<proteinExistence type="predicted"/>
<evidence type="ECO:0000313" key="3">
    <source>
        <dbReference type="Proteomes" id="UP000008908"/>
    </source>
</evidence>
<reference evidence="3" key="1">
    <citation type="submission" date="2011-08" db="EMBL/GenBank/DDBJ databases">
        <title>The complete genome of Muricauda ruestringensis DSM 13258.</title>
        <authorList>
            <person name="Lucas S."/>
            <person name="Han J."/>
            <person name="Lapidus A."/>
            <person name="Bruce D."/>
            <person name="Goodwin L."/>
            <person name="Pitluck S."/>
            <person name="Peters L."/>
            <person name="Kyrpides N."/>
            <person name="Mavromatis K."/>
            <person name="Ivanova N."/>
            <person name="Ovchinnikova G."/>
            <person name="Teshima H."/>
            <person name="Detter J.C."/>
            <person name="Tapia R."/>
            <person name="Han C."/>
            <person name="Land M."/>
            <person name="Hauser L."/>
            <person name="Markowitz V."/>
            <person name="Cheng J.-F."/>
            <person name="Hugenholtz P."/>
            <person name="Woyke T."/>
            <person name="Wu D."/>
            <person name="Spring S."/>
            <person name="Schroeder M."/>
            <person name="Brambilla E."/>
            <person name="Klenk H.-P."/>
            <person name="Eisen J.A."/>
        </authorList>
    </citation>
    <scope>NUCLEOTIDE SEQUENCE [LARGE SCALE GENOMIC DNA]</scope>
    <source>
        <strain evidence="3">DSM 13258 / LMG 19739 / B1</strain>
    </source>
</reference>
<dbReference type="EMBL" id="CP002999">
    <property type="protein sequence ID" value="AEM70197.1"/>
    <property type="molecule type" value="Genomic_DNA"/>
</dbReference>
<feature type="signal peptide" evidence="1">
    <location>
        <begin position="1"/>
        <end position="23"/>
    </location>
</feature>
<sequence length="234" mass="27101">MKKKTILHLNIFFFFAMVLSTKAQTGKIIYKATSKFRLENSASKEDKQFDAINKAIKNNPMDFELFFNEGKAFFEMKDGMGTNDFQTKIAKVMLGGMKKFYLNLETEEFLKQEVAYGETFLIPINRPNWELSNSSKMIGKYKCYMATTYYTIENDAGSFKKNVIAWYCPEIPYSYGPSGFFGLPGLILELTDDKRTYSATEISLNQSDYKIVKPKKGVIITQEEFEKLREKFKQ</sequence>
<dbReference type="eggNOG" id="ENOG502Z8ZW">
    <property type="taxonomic scope" value="Bacteria"/>
</dbReference>
<dbReference type="OrthoDB" id="713598at2"/>
<dbReference type="RefSeq" id="WP_014032479.1">
    <property type="nucleotide sequence ID" value="NC_015945.1"/>
</dbReference>
<reference evidence="2 3" key="2">
    <citation type="journal article" date="2012" name="Stand. Genomic Sci.">
        <title>Complete genome sequence of the facultatively anaerobic, appendaged bacterium Muricauda ruestringensis type strain (B1(T)).</title>
        <authorList>
            <person name="Huntemann M."/>
            <person name="Teshima H."/>
            <person name="Lapidus A."/>
            <person name="Nolan M."/>
            <person name="Lucas S."/>
            <person name="Hammon N."/>
            <person name="Deshpande S."/>
            <person name="Cheng J.F."/>
            <person name="Tapia R."/>
            <person name="Goodwin L.A."/>
            <person name="Pitluck S."/>
            <person name="Liolios K."/>
            <person name="Pagani I."/>
            <person name="Ivanova N."/>
            <person name="Mavromatis K."/>
            <person name="Mikhailova N."/>
            <person name="Pati A."/>
            <person name="Chen A."/>
            <person name="Palaniappan K."/>
            <person name="Land M."/>
            <person name="Hauser L."/>
            <person name="Pan C."/>
            <person name="Brambilla E.M."/>
            <person name="Rohde M."/>
            <person name="Spring S."/>
            <person name="Goker M."/>
            <person name="Detter J.C."/>
            <person name="Bristow J."/>
            <person name="Eisen J.A."/>
            <person name="Markowitz V."/>
            <person name="Hugenholtz P."/>
            <person name="Kyrpides N.C."/>
            <person name="Klenk H.P."/>
            <person name="Woyke T."/>
        </authorList>
    </citation>
    <scope>NUCLEOTIDE SEQUENCE [LARGE SCALE GENOMIC DNA]</scope>
    <source>
        <strain evidence="3">DSM 13258 / LMG 19739 / B1</strain>
    </source>
</reference>
<evidence type="ECO:0000256" key="1">
    <source>
        <dbReference type="SAM" id="SignalP"/>
    </source>
</evidence>
<dbReference type="STRING" id="886377.Murru_1153"/>
<keyword evidence="3" id="KW-1185">Reference proteome</keyword>
<feature type="chain" id="PRO_5003435440" description="GLPGLI family protein" evidence="1">
    <location>
        <begin position="24"/>
        <end position="234"/>
    </location>
</feature>
<gene>
    <name evidence="2" type="ordered locus">Murru_1153</name>
</gene>
<dbReference type="NCBIfam" id="TIGR01200">
    <property type="entry name" value="GLPGLI"/>
    <property type="match status" value="1"/>
</dbReference>
<protein>
    <recommendedName>
        <fullName evidence="4">GLPGLI family protein</fullName>
    </recommendedName>
</protein>